<dbReference type="SUPFAM" id="SSF54593">
    <property type="entry name" value="Glyoxalase/Bleomycin resistance protein/Dihydroxybiphenyl dioxygenase"/>
    <property type="match status" value="1"/>
</dbReference>
<dbReference type="PANTHER" id="PTHR34109:SF1">
    <property type="entry name" value="VOC DOMAIN-CONTAINING PROTEIN"/>
    <property type="match status" value="1"/>
</dbReference>
<dbReference type="KEGG" id="plad:PPGU16_48140"/>
<evidence type="ECO:0000313" key="2">
    <source>
        <dbReference type="EMBL" id="BCF91747.1"/>
    </source>
</evidence>
<organism evidence="2 3">
    <name type="scientific">Paraburkholderia largidicola</name>
    <dbReference type="NCBI Taxonomy" id="3014751"/>
    <lineage>
        <taxon>Bacteria</taxon>
        <taxon>Pseudomonadati</taxon>
        <taxon>Pseudomonadota</taxon>
        <taxon>Betaproteobacteria</taxon>
        <taxon>Burkholderiales</taxon>
        <taxon>Burkholderiaceae</taxon>
        <taxon>Paraburkholderia</taxon>
    </lineage>
</organism>
<dbReference type="AlphaFoldDB" id="A0A7I8BSJ2"/>
<protein>
    <submittedName>
        <fullName evidence="2">Glyoxalase</fullName>
    </submittedName>
</protein>
<name>A0A7I8BSJ2_9BURK</name>
<dbReference type="InterPro" id="IPR029068">
    <property type="entry name" value="Glyas_Bleomycin-R_OHBP_Dase"/>
</dbReference>
<keyword evidence="3" id="KW-1185">Reference proteome</keyword>
<feature type="domain" description="VOC" evidence="1">
    <location>
        <begin position="12"/>
        <end position="140"/>
    </location>
</feature>
<dbReference type="EMBL" id="AP023175">
    <property type="protein sequence ID" value="BCF91747.1"/>
    <property type="molecule type" value="Genomic_DNA"/>
</dbReference>
<evidence type="ECO:0000313" key="3">
    <source>
        <dbReference type="Proteomes" id="UP000510888"/>
    </source>
</evidence>
<dbReference type="CDD" id="cd07246">
    <property type="entry name" value="VOC_like"/>
    <property type="match status" value="1"/>
</dbReference>
<dbReference type="Gene3D" id="3.30.720.120">
    <property type="match status" value="1"/>
</dbReference>
<proteinExistence type="predicted"/>
<accession>A0A7I8BSJ2</accession>
<dbReference type="Proteomes" id="UP000510888">
    <property type="component" value="Chromosome 2"/>
</dbReference>
<sequence>MSTPAVKPIPEGMHTLTPHIIVAGAAEAIEFYKKAFNAVEQVRLPGPGGKIMHASLKIGDSTLMLVDEMPDCGNGASFGPKELKGTPVVLHLYVNDADATIAQAAAAGAKVIMPATDMFWGDRYGQVEDPFGHRWSVATHKRDVTPDEMKSAMEQMMAQGRQ</sequence>
<dbReference type="PANTHER" id="PTHR34109">
    <property type="entry name" value="BNAUNNG04460D PROTEIN-RELATED"/>
    <property type="match status" value="1"/>
</dbReference>
<dbReference type="Pfam" id="PF00903">
    <property type="entry name" value="Glyoxalase"/>
    <property type="match status" value="1"/>
</dbReference>
<dbReference type="Gene3D" id="3.30.720.110">
    <property type="match status" value="1"/>
</dbReference>
<dbReference type="InterPro" id="IPR004360">
    <property type="entry name" value="Glyas_Fos-R_dOase_dom"/>
</dbReference>
<dbReference type="RefSeq" id="WP_180722972.1">
    <property type="nucleotide sequence ID" value="NZ_AP023175.1"/>
</dbReference>
<evidence type="ECO:0000259" key="1">
    <source>
        <dbReference type="PROSITE" id="PS51819"/>
    </source>
</evidence>
<dbReference type="InterPro" id="IPR037523">
    <property type="entry name" value="VOC_core"/>
</dbReference>
<dbReference type="PROSITE" id="PS51819">
    <property type="entry name" value="VOC"/>
    <property type="match status" value="1"/>
</dbReference>
<gene>
    <name evidence="2" type="ORF">PPGU16_48140</name>
</gene>
<reference evidence="2 3" key="1">
    <citation type="journal article" date="2020" name="Genes (Basel)">
        <title>Genomic Comparison of Insect Gut Symbionts from Divergent Burkholderia Subclades.</title>
        <authorList>
            <person name="Takeshita K."/>
            <person name="Kikuchi Y."/>
        </authorList>
    </citation>
    <scope>NUCLEOTIDE SEQUENCE [LARGE SCALE GENOMIC DNA]</scope>
    <source>
        <strain evidence="2 3">PGU16</strain>
    </source>
</reference>